<dbReference type="Pfam" id="PF14750">
    <property type="entry name" value="INTS2"/>
    <property type="match status" value="1"/>
</dbReference>
<dbReference type="PROSITE" id="PS51257">
    <property type="entry name" value="PROKAR_LIPOPROTEIN"/>
    <property type="match status" value="1"/>
</dbReference>
<comment type="subcellular location">
    <subcellularLocation>
        <location evidence="1">Nucleus</location>
    </subcellularLocation>
</comment>
<comment type="similarity">
    <text evidence="2">Belongs to the Integrator subunit 2 family.</text>
</comment>
<reference evidence="6" key="1">
    <citation type="submission" date="2021-01" db="EMBL/GenBank/DDBJ databases">
        <title>Caligus Genome Assembly.</title>
        <authorList>
            <person name="Gallardo-Escarate C."/>
        </authorList>
    </citation>
    <scope>NUCLEOTIDE SEQUENCE [LARGE SCALE GENOMIC DNA]</scope>
</reference>
<evidence type="ECO:0000256" key="3">
    <source>
        <dbReference type="ARBA" id="ARBA00023242"/>
    </source>
</evidence>
<dbReference type="AlphaFoldDB" id="A0A7T8H254"/>
<protein>
    <submittedName>
        <fullName evidence="5">Integrator complex subunit 2</fullName>
    </submittedName>
</protein>
<feature type="compositionally biased region" description="Low complexity" evidence="4">
    <location>
        <begin position="179"/>
        <end position="198"/>
    </location>
</feature>
<feature type="compositionally biased region" description="Polar residues" evidence="4">
    <location>
        <begin position="129"/>
        <end position="141"/>
    </location>
</feature>
<name>A0A7T8H254_CALRO</name>
<dbReference type="EMBL" id="CP045900">
    <property type="protein sequence ID" value="QQP42110.1"/>
    <property type="molecule type" value="Genomic_DNA"/>
</dbReference>
<feature type="region of interest" description="Disordered" evidence="4">
    <location>
        <begin position="129"/>
        <end position="203"/>
    </location>
</feature>
<accession>A0A7T8H254</accession>
<dbReference type="PRINTS" id="PR02105">
    <property type="entry name" value="INTSUBUNIT2"/>
</dbReference>
<evidence type="ECO:0000256" key="2">
    <source>
        <dbReference type="ARBA" id="ARBA00006705"/>
    </source>
</evidence>
<dbReference type="GO" id="GO:0032039">
    <property type="term" value="C:integrator complex"/>
    <property type="evidence" value="ECO:0007669"/>
    <property type="project" value="InterPro"/>
</dbReference>
<evidence type="ECO:0000256" key="1">
    <source>
        <dbReference type="ARBA" id="ARBA00004123"/>
    </source>
</evidence>
<dbReference type="GO" id="GO:0034472">
    <property type="term" value="P:snRNA 3'-end processing"/>
    <property type="evidence" value="ECO:0007669"/>
    <property type="project" value="TreeGrafter"/>
</dbReference>
<evidence type="ECO:0000313" key="6">
    <source>
        <dbReference type="Proteomes" id="UP000595437"/>
    </source>
</evidence>
<keyword evidence="3" id="KW-0539">Nucleus</keyword>
<organism evidence="5 6">
    <name type="scientific">Caligus rogercresseyi</name>
    <name type="common">Sea louse</name>
    <dbReference type="NCBI Taxonomy" id="217165"/>
    <lineage>
        <taxon>Eukaryota</taxon>
        <taxon>Metazoa</taxon>
        <taxon>Ecdysozoa</taxon>
        <taxon>Arthropoda</taxon>
        <taxon>Crustacea</taxon>
        <taxon>Multicrustacea</taxon>
        <taxon>Hexanauplia</taxon>
        <taxon>Copepoda</taxon>
        <taxon>Siphonostomatoida</taxon>
        <taxon>Caligidae</taxon>
        <taxon>Caligus</taxon>
    </lineage>
</organism>
<gene>
    <name evidence="5" type="ORF">FKW44_016674</name>
</gene>
<dbReference type="InterPro" id="IPR029321">
    <property type="entry name" value="INTS2"/>
</dbReference>
<dbReference type="PANTHER" id="PTHR28608">
    <property type="entry name" value="INTEGRATOR COMPLEX SUBUNIT 2"/>
    <property type="match status" value="1"/>
</dbReference>
<feature type="non-terminal residue" evidence="5">
    <location>
        <position position="1"/>
    </location>
</feature>
<sequence length="342" mass="37983">MSLITIKVPIIPAGFKFVTLGLCMIIACNSLLGSHEGSAIAWLRWLVDDFESEAGNVEEMLLLMAIHFHSQQFSAVSELACTTLGMKIPIRNNNMTRIKHIFTQEVFTENVVASHAIKVPVTDKLSAGNSDSFPSTVSISYSRAEPSPKTKYPSKTGSISRSSRVSPRSIPLRHSILIPASNRGSSSSSSANPASNPPVDQTNEPISEAEVAAVFKSLKNEDFASTSLAPQMLMLYYVLLYDSVRLSYMKSIVVSNRRVLRYSQKLLSALPLKFLLRTAENKEALFGGIFPQLLRLCSTHYPHLCSVNDWLEMDDEALYLSTSSRSQEPLREKILRRHSRKS</sequence>
<dbReference type="OrthoDB" id="70899at2759"/>
<evidence type="ECO:0000256" key="4">
    <source>
        <dbReference type="SAM" id="MobiDB-lite"/>
    </source>
</evidence>
<proteinExistence type="inferred from homology"/>
<keyword evidence="6" id="KW-1185">Reference proteome</keyword>
<evidence type="ECO:0000313" key="5">
    <source>
        <dbReference type="EMBL" id="QQP42110.1"/>
    </source>
</evidence>
<dbReference type="Proteomes" id="UP000595437">
    <property type="component" value="Chromosome 11"/>
</dbReference>
<feature type="compositionally biased region" description="Low complexity" evidence="4">
    <location>
        <begin position="158"/>
        <end position="170"/>
    </location>
</feature>
<dbReference type="InterPro" id="IPR026236">
    <property type="entry name" value="Int2_metazoa"/>
</dbReference>
<dbReference type="PANTHER" id="PTHR28608:SF1">
    <property type="entry name" value="INTEGRATOR COMPLEX SUBUNIT 2"/>
    <property type="match status" value="1"/>
</dbReference>